<reference evidence="1 2" key="1">
    <citation type="journal article" date="2021" name="BMC Biol.">
        <title>Horizontally acquired antibacterial genes associated with adaptive radiation of ladybird beetles.</title>
        <authorList>
            <person name="Li H.S."/>
            <person name="Tang X.F."/>
            <person name="Huang Y.H."/>
            <person name="Xu Z.Y."/>
            <person name="Chen M.L."/>
            <person name="Du X.Y."/>
            <person name="Qiu B.Y."/>
            <person name="Chen P.T."/>
            <person name="Zhang W."/>
            <person name="Slipinski A."/>
            <person name="Escalona H.E."/>
            <person name="Waterhouse R.M."/>
            <person name="Zwick A."/>
            <person name="Pang H."/>
        </authorList>
    </citation>
    <scope>NUCLEOTIDE SEQUENCE [LARGE SCALE GENOMIC DNA]</scope>
    <source>
        <strain evidence="1">SYSU2018</strain>
    </source>
</reference>
<organism evidence="1 2">
    <name type="scientific">Cryptolaemus montrouzieri</name>
    <dbReference type="NCBI Taxonomy" id="559131"/>
    <lineage>
        <taxon>Eukaryota</taxon>
        <taxon>Metazoa</taxon>
        <taxon>Ecdysozoa</taxon>
        <taxon>Arthropoda</taxon>
        <taxon>Hexapoda</taxon>
        <taxon>Insecta</taxon>
        <taxon>Pterygota</taxon>
        <taxon>Neoptera</taxon>
        <taxon>Endopterygota</taxon>
        <taxon>Coleoptera</taxon>
        <taxon>Polyphaga</taxon>
        <taxon>Cucujiformia</taxon>
        <taxon>Coccinelloidea</taxon>
        <taxon>Coccinellidae</taxon>
        <taxon>Scymninae</taxon>
        <taxon>Scymnini</taxon>
        <taxon>Cryptolaemus</taxon>
    </lineage>
</organism>
<keyword evidence="2" id="KW-1185">Reference proteome</keyword>
<dbReference type="AlphaFoldDB" id="A0ABD2NJ28"/>
<evidence type="ECO:0000313" key="1">
    <source>
        <dbReference type="EMBL" id="KAL3278397.1"/>
    </source>
</evidence>
<evidence type="ECO:0000313" key="2">
    <source>
        <dbReference type="Proteomes" id="UP001516400"/>
    </source>
</evidence>
<protein>
    <submittedName>
        <fullName evidence="1">Uncharacterized protein</fullName>
    </submittedName>
</protein>
<comment type="caution">
    <text evidence="1">The sequence shown here is derived from an EMBL/GenBank/DDBJ whole genome shotgun (WGS) entry which is preliminary data.</text>
</comment>
<accession>A0ABD2NJ28</accession>
<gene>
    <name evidence="1" type="ORF">HHI36_013725</name>
</gene>
<dbReference type="EMBL" id="JABFTP020000103">
    <property type="protein sequence ID" value="KAL3278397.1"/>
    <property type="molecule type" value="Genomic_DNA"/>
</dbReference>
<dbReference type="Proteomes" id="UP001516400">
    <property type="component" value="Unassembled WGS sequence"/>
</dbReference>
<sequence length="200" mass="23073">MFMEELNIIKQQTQDSVLSFHNCCEPFGVSSCDEFETDRCLADSHDPCSTSMFGEGGDISESSRNIIPRKRRHIEVPVGRLGITGQITDLLNRVAVCPLSEIVFLPEYLTNSNIASKRLDAREVKDALDLRGAIINNWSLKNYKEFYERDDVIKVWSARSLDLVPLTYFSYDESIYICNQLLDFQLGENLYHFKKWLLIF</sequence>
<name>A0ABD2NJ28_9CUCU</name>
<proteinExistence type="predicted"/>